<evidence type="ECO:0000313" key="8">
    <source>
        <dbReference type="Proteomes" id="UP000186547"/>
    </source>
</evidence>
<dbReference type="eggNOG" id="arCOG01832">
    <property type="taxonomic scope" value="Archaea"/>
</dbReference>
<sequence>MLPRSAPLDDLEDRGKAAVETLLTEVGERLEDAVRTYTRTVDERSRLDLAAGWTGIRIDLVDAGDELFVVADVPGYERDDLTVRLEGETLTIRGDRGGDHRRSRSATESVHDRTAPAYLRRERTARSFARRVRLPEPVATDDATASLDDGVLTVRFPKYASTMEATEIEVD</sequence>
<keyword evidence="6" id="KW-0346">Stress response</keyword>
<comment type="similarity">
    <text evidence="1 2">Belongs to the small heat shock protein (HSP20) family.</text>
</comment>
<dbReference type="EMBL" id="AOLZ01000039">
    <property type="protein sequence ID" value="EMA32503.1"/>
    <property type="molecule type" value="Genomic_DNA"/>
</dbReference>
<evidence type="ECO:0000256" key="3">
    <source>
        <dbReference type="SAM" id="MobiDB-lite"/>
    </source>
</evidence>
<feature type="domain" description="SHSP" evidence="4">
    <location>
        <begin position="49"/>
        <end position="171"/>
    </location>
</feature>
<accession>M0LHG4</accession>
<dbReference type="AlphaFoldDB" id="M0LHG4"/>
<organism evidence="6 7">
    <name type="scientific">Natronobacterium lacisalsi AJ5</name>
    <dbReference type="NCBI Taxonomy" id="358396"/>
    <lineage>
        <taxon>Archaea</taxon>
        <taxon>Methanobacteriati</taxon>
        <taxon>Methanobacteriota</taxon>
        <taxon>Stenosarchaea group</taxon>
        <taxon>Halobacteria</taxon>
        <taxon>Halobacteriales</taxon>
        <taxon>Natrialbaceae</taxon>
        <taxon>Natronobacterium</taxon>
    </lineage>
</organism>
<feature type="region of interest" description="Disordered" evidence="3">
    <location>
        <begin position="94"/>
        <end position="113"/>
    </location>
</feature>
<dbReference type="EMBL" id="CP019285">
    <property type="protein sequence ID" value="APW98635.1"/>
    <property type="molecule type" value="Genomic_DNA"/>
</dbReference>
<evidence type="ECO:0000256" key="2">
    <source>
        <dbReference type="RuleBase" id="RU003616"/>
    </source>
</evidence>
<gene>
    <name evidence="6" type="ORF">C445_10317</name>
    <name evidence="5" type="ORF">CHINAEXTREME_12985</name>
</gene>
<reference evidence="5 8" key="1">
    <citation type="journal article" date="2011" name="J. Bacteriol.">
        <title>Genome sequence of Halobiforma lacisalsi AJ5, an extremely halophilic archaeon which harbors a bop gene.</title>
        <authorList>
            <person name="Jiang X."/>
            <person name="Wang S."/>
            <person name="Cheng H."/>
            <person name="Huo Y."/>
            <person name="Zhang X."/>
            <person name="Zhu X."/>
            <person name="Han X."/>
            <person name="Ni P."/>
            <person name="Wu M."/>
        </authorList>
    </citation>
    <scope>NUCLEOTIDE SEQUENCE [LARGE SCALE GENOMIC DNA]</scope>
    <source>
        <strain evidence="5 8">AJ5</strain>
    </source>
</reference>
<protein>
    <submittedName>
        <fullName evidence="5 6">Heat-shock protein Hsp20</fullName>
    </submittedName>
</protein>
<dbReference type="CDD" id="cd06464">
    <property type="entry name" value="ACD_sHsps-like"/>
    <property type="match status" value="1"/>
</dbReference>
<dbReference type="KEGG" id="hlc:CHINAEXTREME12985"/>
<dbReference type="PROSITE" id="PS01031">
    <property type="entry name" value="SHSP"/>
    <property type="match status" value="1"/>
</dbReference>
<dbReference type="Pfam" id="PF00011">
    <property type="entry name" value="HSP20"/>
    <property type="match status" value="1"/>
</dbReference>
<reference evidence="6 7" key="2">
    <citation type="journal article" date="2014" name="PLoS Genet.">
        <title>Phylogenetically driven sequencing of extremely halophilic archaea reveals strategies for static and dynamic osmo-response.</title>
        <authorList>
            <person name="Becker E.A."/>
            <person name="Seitzer P.M."/>
            <person name="Tritt A."/>
            <person name="Larsen D."/>
            <person name="Krusor M."/>
            <person name="Yao A.I."/>
            <person name="Wu D."/>
            <person name="Madern D."/>
            <person name="Eisen J.A."/>
            <person name="Darling A.E."/>
            <person name="Facciotti M.T."/>
        </authorList>
    </citation>
    <scope>NUCLEOTIDE SEQUENCE [LARGE SCALE GENOMIC DNA]</scope>
    <source>
        <strain evidence="6 7">AJ5</strain>
    </source>
</reference>
<dbReference type="STRING" id="358396.CHINAEXTREME_12985"/>
<dbReference type="Gene3D" id="2.60.40.790">
    <property type="match status" value="1"/>
</dbReference>
<dbReference type="InterPro" id="IPR031107">
    <property type="entry name" value="Small_HSP"/>
</dbReference>
<proteinExistence type="inferred from homology"/>
<name>M0LHG4_NATLA</name>
<dbReference type="InterPro" id="IPR002068">
    <property type="entry name" value="A-crystallin/Hsp20_dom"/>
</dbReference>
<keyword evidence="7" id="KW-1185">Reference proteome</keyword>
<dbReference type="Proteomes" id="UP000186547">
    <property type="component" value="Chromosome"/>
</dbReference>
<evidence type="ECO:0000256" key="1">
    <source>
        <dbReference type="PROSITE-ProRule" id="PRU00285"/>
    </source>
</evidence>
<dbReference type="Proteomes" id="UP000011555">
    <property type="component" value="Unassembled WGS sequence"/>
</dbReference>
<evidence type="ECO:0000313" key="6">
    <source>
        <dbReference type="EMBL" id="EMA32503.1"/>
    </source>
</evidence>
<evidence type="ECO:0000259" key="4">
    <source>
        <dbReference type="PROSITE" id="PS01031"/>
    </source>
</evidence>
<dbReference type="InterPro" id="IPR008978">
    <property type="entry name" value="HSP20-like_chaperone"/>
</dbReference>
<dbReference type="PANTHER" id="PTHR11527">
    <property type="entry name" value="HEAT-SHOCK PROTEIN 20 FAMILY MEMBER"/>
    <property type="match status" value="1"/>
</dbReference>
<evidence type="ECO:0000313" key="5">
    <source>
        <dbReference type="EMBL" id="APW98635.1"/>
    </source>
</evidence>
<reference evidence="5" key="3">
    <citation type="submission" date="2017-01" db="EMBL/GenBank/DDBJ databases">
        <authorList>
            <person name="Mah S.A."/>
            <person name="Swanson W.J."/>
            <person name="Moy G.W."/>
            <person name="Vacquier V.D."/>
        </authorList>
    </citation>
    <scope>NUCLEOTIDE SEQUENCE</scope>
    <source>
        <strain evidence="5">AJ5</strain>
    </source>
</reference>
<dbReference type="SUPFAM" id="SSF49764">
    <property type="entry name" value="HSP20-like chaperones"/>
    <property type="match status" value="1"/>
</dbReference>
<evidence type="ECO:0000313" key="7">
    <source>
        <dbReference type="Proteomes" id="UP000011555"/>
    </source>
</evidence>